<proteinExistence type="predicted"/>
<organism evidence="2">
    <name type="scientific">marine sediment metagenome</name>
    <dbReference type="NCBI Taxonomy" id="412755"/>
    <lineage>
        <taxon>unclassified sequences</taxon>
        <taxon>metagenomes</taxon>
        <taxon>ecological metagenomes</taxon>
    </lineage>
</organism>
<dbReference type="EMBL" id="BARS01043263">
    <property type="protein sequence ID" value="GAG37770.1"/>
    <property type="molecule type" value="Genomic_DNA"/>
</dbReference>
<feature type="transmembrane region" description="Helical" evidence="1">
    <location>
        <begin position="87"/>
        <end position="108"/>
    </location>
</feature>
<evidence type="ECO:0000256" key="1">
    <source>
        <dbReference type="SAM" id="Phobius"/>
    </source>
</evidence>
<comment type="caution">
    <text evidence="2">The sequence shown here is derived from an EMBL/GenBank/DDBJ whole genome shotgun (WGS) entry which is preliminary data.</text>
</comment>
<name>X0X422_9ZZZZ</name>
<feature type="transmembrane region" description="Helical" evidence="1">
    <location>
        <begin position="7"/>
        <end position="29"/>
    </location>
</feature>
<keyword evidence="1" id="KW-0812">Transmembrane</keyword>
<dbReference type="AlphaFoldDB" id="X0X422"/>
<sequence>MIIWRGLGFLVAVIVFVNSLIANLITNTITGNESYWEEHKWPFALSLVVSGLICWFLGKYLDGRKGRTLIDKETGEEIRVGAANELFFIKMYLWGPILLIFAILALIYDFTS</sequence>
<evidence type="ECO:0000313" key="2">
    <source>
        <dbReference type="EMBL" id="GAG37770.1"/>
    </source>
</evidence>
<keyword evidence="1" id="KW-0472">Membrane</keyword>
<feature type="transmembrane region" description="Helical" evidence="1">
    <location>
        <begin position="41"/>
        <end position="58"/>
    </location>
</feature>
<keyword evidence="1" id="KW-1133">Transmembrane helix</keyword>
<accession>X0X422</accession>
<gene>
    <name evidence="2" type="ORF">S01H1_65526</name>
</gene>
<protein>
    <submittedName>
        <fullName evidence="2">Uncharacterized protein</fullName>
    </submittedName>
</protein>
<reference evidence="2" key="1">
    <citation type="journal article" date="2014" name="Front. Microbiol.">
        <title>High frequency of phylogenetically diverse reductive dehalogenase-homologous genes in deep subseafloor sedimentary metagenomes.</title>
        <authorList>
            <person name="Kawai M."/>
            <person name="Futagami T."/>
            <person name="Toyoda A."/>
            <person name="Takaki Y."/>
            <person name="Nishi S."/>
            <person name="Hori S."/>
            <person name="Arai W."/>
            <person name="Tsubouchi T."/>
            <person name="Morono Y."/>
            <person name="Uchiyama I."/>
            <person name="Ito T."/>
            <person name="Fujiyama A."/>
            <person name="Inagaki F."/>
            <person name="Takami H."/>
        </authorList>
    </citation>
    <scope>NUCLEOTIDE SEQUENCE</scope>
    <source>
        <strain evidence="2">Expedition CK06-06</strain>
    </source>
</reference>